<gene>
    <name evidence="1" type="ORF">HK099_007930</name>
</gene>
<sequence>GSISFRLLDNPNFRKSQKLLASGRSIILLNRKSIVSRVILTILQGYISQKEEYLSKNENFNLTVDGWKDDSGNSVYACLLLKGNNKFKYYIGNLDLNVMRHTAENIYNAILKKLKMKSAVKDFLGFVTDNPSVMINVRNKMIEDYPHIYSLRGVLHDFNTIAKWCLKDSDCRIQEIISNIKALVNYFSEASYYAEVLKKWREENRVNHGLQTYSEFRWYSFSKVFQSVEAHEEGFKHCKLLNDDANVNAPPLPPKILDILKDRYFFADNQVVSKIYKPIVDAIGRLEKDNSNIGDILPQFLIIVRQIDLVAVPSTLQNYKISVLSRIQKQAKKYLQPLYLVALFLCPKYRRISTSIKFSDYDIFKFAVSIAQTWELKQNELDSLGFQLESYSKSIQPFSTDGNEDHLTYWETLPSTVNTMYLKEFALQIFHLVIHSRGVESLFSIMGYIKSKTRNRMGSKTLEMLAQTKLFLLEGDDTSDAEVSAKKKGRTQNSELDNTSELEMLQAFDNLLLEDEVIYYDVVEINMNDEENSETKDSRAVILQDALNEIFDFSFLQQKQDNSNINIQGEKKKFSIGGFTNTINTEITSILSAFQNRNAID</sequence>
<dbReference type="EMBL" id="JADGJW010000816">
    <property type="protein sequence ID" value="KAJ3211731.1"/>
    <property type="molecule type" value="Genomic_DNA"/>
</dbReference>
<comment type="caution">
    <text evidence="1">The sequence shown here is derived from an EMBL/GenBank/DDBJ whole genome shotgun (WGS) entry which is preliminary data.</text>
</comment>
<reference evidence="1" key="1">
    <citation type="submission" date="2020-05" db="EMBL/GenBank/DDBJ databases">
        <title>Phylogenomic resolution of chytrid fungi.</title>
        <authorList>
            <person name="Stajich J.E."/>
            <person name="Amses K."/>
            <person name="Simmons R."/>
            <person name="Seto K."/>
            <person name="Myers J."/>
            <person name="Bonds A."/>
            <person name="Quandt C.A."/>
            <person name="Barry K."/>
            <person name="Liu P."/>
            <person name="Grigoriev I."/>
            <person name="Longcore J.E."/>
            <person name="James T.Y."/>
        </authorList>
    </citation>
    <scope>NUCLEOTIDE SEQUENCE</scope>
    <source>
        <strain evidence="1">JEL0476</strain>
    </source>
</reference>
<evidence type="ECO:0000313" key="1">
    <source>
        <dbReference type="EMBL" id="KAJ3211731.1"/>
    </source>
</evidence>
<evidence type="ECO:0008006" key="3">
    <source>
        <dbReference type="Google" id="ProtNLM"/>
    </source>
</evidence>
<name>A0AAD5XX78_9FUNG</name>
<accession>A0AAD5XX78</accession>
<dbReference type="InterPro" id="IPR012337">
    <property type="entry name" value="RNaseH-like_sf"/>
</dbReference>
<dbReference type="AlphaFoldDB" id="A0AAD5XX78"/>
<dbReference type="Proteomes" id="UP001211065">
    <property type="component" value="Unassembled WGS sequence"/>
</dbReference>
<protein>
    <recommendedName>
        <fullName evidence="3">HAT C-terminal dimerisation domain-containing protein</fullName>
    </recommendedName>
</protein>
<organism evidence="1 2">
    <name type="scientific">Clydaea vesicula</name>
    <dbReference type="NCBI Taxonomy" id="447962"/>
    <lineage>
        <taxon>Eukaryota</taxon>
        <taxon>Fungi</taxon>
        <taxon>Fungi incertae sedis</taxon>
        <taxon>Chytridiomycota</taxon>
        <taxon>Chytridiomycota incertae sedis</taxon>
        <taxon>Chytridiomycetes</taxon>
        <taxon>Lobulomycetales</taxon>
        <taxon>Lobulomycetaceae</taxon>
        <taxon>Clydaea</taxon>
    </lineage>
</organism>
<dbReference type="SUPFAM" id="SSF53098">
    <property type="entry name" value="Ribonuclease H-like"/>
    <property type="match status" value="1"/>
</dbReference>
<proteinExistence type="predicted"/>
<evidence type="ECO:0000313" key="2">
    <source>
        <dbReference type="Proteomes" id="UP001211065"/>
    </source>
</evidence>
<keyword evidence="2" id="KW-1185">Reference proteome</keyword>
<feature type="non-terminal residue" evidence="1">
    <location>
        <position position="1"/>
    </location>
</feature>